<proteinExistence type="predicted"/>
<accession>A0A131YZF3</accession>
<protein>
    <submittedName>
        <fullName evidence="1">Uncharacterized protein</fullName>
    </submittedName>
</protein>
<dbReference type="EMBL" id="GEDV01005276">
    <property type="protein sequence ID" value="JAP83281.1"/>
    <property type="molecule type" value="Transcribed_RNA"/>
</dbReference>
<sequence length="111" mass="12426">MPQPCRKETNDCACVTLVVSNDPRIPTAGTVKCPLRHNSSFCESAEDSLSVRKATREPTQPLTLLKRLQLMMIKCVRVLCNEWAFKTPTRCAIHVMPPGAILCLCHAMYTH</sequence>
<evidence type="ECO:0000313" key="1">
    <source>
        <dbReference type="EMBL" id="JAP83281.1"/>
    </source>
</evidence>
<reference evidence="1" key="1">
    <citation type="journal article" date="2016" name="Ticks Tick Borne Dis.">
        <title>De novo assembly and annotation of the salivary gland transcriptome of Rhipicephalus appendiculatus male and female ticks during blood feeding.</title>
        <authorList>
            <person name="de Castro M.H."/>
            <person name="de Klerk D."/>
            <person name="Pienaar R."/>
            <person name="Latif A.A."/>
            <person name="Rees D.J."/>
            <person name="Mans B.J."/>
        </authorList>
    </citation>
    <scope>NUCLEOTIDE SEQUENCE</scope>
    <source>
        <tissue evidence="1">Salivary glands</tissue>
    </source>
</reference>
<name>A0A131YZF3_RHIAP</name>
<dbReference type="AlphaFoldDB" id="A0A131YZF3"/>
<organism evidence="1">
    <name type="scientific">Rhipicephalus appendiculatus</name>
    <name type="common">Brown ear tick</name>
    <dbReference type="NCBI Taxonomy" id="34631"/>
    <lineage>
        <taxon>Eukaryota</taxon>
        <taxon>Metazoa</taxon>
        <taxon>Ecdysozoa</taxon>
        <taxon>Arthropoda</taxon>
        <taxon>Chelicerata</taxon>
        <taxon>Arachnida</taxon>
        <taxon>Acari</taxon>
        <taxon>Parasitiformes</taxon>
        <taxon>Ixodida</taxon>
        <taxon>Ixodoidea</taxon>
        <taxon>Ixodidae</taxon>
        <taxon>Rhipicephalinae</taxon>
        <taxon>Rhipicephalus</taxon>
        <taxon>Rhipicephalus</taxon>
    </lineage>
</organism>